<organism evidence="2 3">
    <name type="scientific">Microbacterium amylolyticum</name>
    <dbReference type="NCBI Taxonomy" id="936337"/>
    <lineage>
        <taxon>Bacteria</taxon>
        <taxon>Bacillati</taxon>
        <taxon>Actinomycetota</taxon>
        <taxon>Actinomycetes</taxon>
        <taxon>Micrococcales</taxon>
        <taxon>Microbacteriaceae</taxon>
        <taxon>Microbacterium</taxon>
    </lineage>
</organism>
<evidence type="ECO:0000313" key="3">
    <source>
        <dbReference type="Proteomes" id="UP001519362"/>
    </source>
</evidence>
<evidence type="ECO:0000256" key="1">
    <source>
        <dbReference type="SAM" id="MobiDB-lite"/>
    </source>
</evidence>
<name>A0ABS4ZJJ6_9MICO</name>
<accession>A0ABS4ZJJ6</accession>
<dbReference type="EMBL" id="JAGIOL010000001">
    <property type="protein sequence ID" value="MBP2437450.1"/>
    <property type="molecule type" value="Genomic_DNA"/>
</dbReference>
<dbReference type="Proteomes" id="UP001519362">
    <property type="component" value="Unassembled WGS sequence"/>
</dbReference>
<gene>
    <name evidence="2" type="ORF">JOF34_002036</name>
</gene>
<keyword evidence="3" id="KW-1185">Reference proteome</keyword>
<proteinExistence type="predicted"/>
<evidence type="ECO:0000313" key="2">
    <source>
        <dbReference type="EMBL" id="MBP2437450.1"/>
    </source>
</evidence>
<feature type="region of interest" description="Disordered" evidence="1">
    <location>
        <begin position="1"/>
        <end position="22"/>
    </location>
</feature>
<feature type="compositionally biased region" description="Basic residues" evidence="1">
    <location>
        <begin position="1"/>
        <end position="14"/>
    </location>
</feature>
<comment type="caution">
    <text evidence="2">The sequence shown here is derived from an EMBL/GenBank/DDBJ whole genome shotgun (WGS) entry which is preliminary data.</text>
</comment>
<reference evidence="2 3" key="1">
    <citation type="submission" date="2021-03" db="EMBL/GenBank/DDBJ databases">
        <title>Sequencing the genomes of 1000 actinobacteria strains.</title>
        <authorList>
            <person name="Klenk H.-P."/>
        </authorList>
    </citation>
    <scope>NUCLEOTIDE SEQUENCE [LARGE SCALE GENOMIC DNA]</scope>
    <source>
        <strain evidence="2 3">DSM 24221</strain>
    </source>
</reference>
<protein>
    <submittedName>
        <fullName evidence="2">Uncharacterized protein</fullName>
    </submittedName>
</protein>
<sequence length="55" mass="5870">MSTRRTGQRNRPRAKLGGENASELAGGIAEALRKTADGQVSLVECHRHGTSLARP</sequence>